<sequence>MKTLAVRLDDELHARIGMLSKLSGMTVTDTIRTAIEKHLDTLANDPAITAKAEELRAEIEKDAELQRQALSALFGSSTTQAPKTTRGRGTKG</sequence>
<keyword evidence="3" id="KW-1185">Reference proteome</keyword>
<accession>A0ABN3HTL3</accession>
<name>A0ABN3HTL3_9ACTN</name>
<reference evidence="2 3" key="1">
    <citation type="journal article" date="2019" name="Int. J. Syst. Evol. Microbiol.">
        <title>The Global Catalogue of Microorganisms (GCM) 10K type strain sequencing project: providing services to taxonomists for standard genome sequencing and annotation.</title>
        <authorList>
            <consortium name="The Broad Institute Genomics Platform"/>
            <consortium name="The Broad Institute Genome Sequencing Center for Infectious Disease"/>
            <person name="Wu L."/>
            <person name="Ma J."/>
        </authorList>
    </citation>
    <scope>NUCLEOTIDE SEQUENCE [LARGE SCALE GENOMIC DNA]</scope>
    <source>
        <strain evidence="2 3">JCM 16227</strain>
    </source>
</reference>
<dbReference type="Proteomes" id="UP001501170">
    <property type="component" value="Unassembled WGS sequence"/>
</dbReference>
<gene>
    <name evidence="2" type="ORF">GCM10009855_29530</name>
</gene>
<evidence type="ECO:0000256" key="1">
    <source>
        <dbReference type="SAM" id="MobiDB-lite"/>
    </source>
</evidence>
<dbReference type="RefSeq" id="WP_005208753.1">
    <property type="nucleotide sequence ID" value="NZ_BAAARB010000018.1"/>
</dbReference>
<dbReference type="InterPro" id="IPR010985">
    <property type="entry name" value="Ribbon_hlx_hlx"/>
</dbReference>
<dbReference type="SUPFAM" id="SSF47598">
    <property type="entry name" value="Ribbon-helix-helix"/>
    <property type="match status" value="1"/>
</dbReference>
<dbReference type="EMBL" id="BAAARB010000018">
    <property type="protein sequence ID" value="GAA2387532.1"/>
    <property type="molecule type" value="Genomic_DNA"/>
</dbReference>
<evidence type="ECO:0008006" key="4">
    <source>
        <dbReference type="Google" id="ProtNLM"/>
    </source>
</evidence>
<evidence type="ECO:0000313" key="2">
    <source>
        <dbReference type="EMBL" id="GAA2387532.1"/>
    </source>
</evidence>
<organism evidence="2 3">
    <name type="scientific">Gordonia cholesterolivorans</name>
    <dbReference type="NCBI Taxonomy" id="559625"/>
    <lineage>
        <taxon>Bacteria</taxon>
        <taxon>Bacillati</taxon>
        <taxon>Actinomycetota</taxon>
        <taxon>Actinomycetes</taxon>
        <taxon>Mycobacteriales</taxon>
        <taxon>Gordoniaceae</taxon>
        <taxon>Gordonia</taxon>
    </lineage>
</organism>
<evidence type="ECO:0000313" key="3">
    <source>
        <dbReference type="Proteomes" id="UP001501170"/>
    </source>
</evidence>
<protein>
    <recommendedName>
        <fullName evidence="4">DNA-binding protein</fullName>
    </recommendedName>
</protein>
<feature type="compositionally biased region" description="Polar residues" evidence="1">
    <location>
        <begin position="74"/>
        <end position="83"/>
    </location>
</feature>
<feature type="region of interest" description="Disordered" evidence="1">
    <location>
        <begin position="71"/>
        <end position="92"/>
    </location>
</feature>
<proteinExistence type="predicted"/>
<comment type="caution">
    <text evidence="2">The sequence shown here is derived from an EMBL/GenBank/DDBJ whole genome shotgun (WGS) entry which is preliminary data.</text>
</comment>